<reference evidence="1" key="2">
    <citation type="submission" date="2020-09" db="EMBL/GenBank/DDBJ databases">
        <authorList>
            <person name="Sun Q."/>
            <person name="Kim S."/>
        </authorList>
    </citation>
    <scope>NUCLEOTIDE SEQUENCE</scope>
    <source>
        <strain evidence="1">KCTC 42651</strain>
    </source>
</reference>
<gene>
    <name evidence="1" type="ORF">GCM10017083_26320</name>
</gene>
<protein>
    <submittedName>
        <fullName evidence="1">Uncharacterized protein</fullName>
    </submittedName>
</protein>
<dbReference type="AlphaFoldDB" id="A0A918XS60"/>
<dbReference type="RefSeq" id="WP_189990245.1">
    <property type="nucleotide sequence ID" value="NZ_BMZS01000005.1"/>
</dbReference>
<evidence type="ECO:0000313" key="2">
    <source>
        <dbReference type="Proteomes" id="UP000630353"/>
    </source>
</evidence>
<evidence type="ECO:0000313" key="1">
    <source>
        <dbReference type="EMBL" id="GHD51641.1"/>
    </source>
</evidence>
<reference evidence="1" key="1">
    <citation type="journal article" date="2014" name="Int. J. Syst. Evol. Microbiol.">
        <title>Complete genome sequence of Corynebacterium casei LMG S-19264T (=DSM 44701T), isolated from a smear-ripened cheese.</title>
        <authorList>
            <consortium name="US DOE Joint Genome Institute (JGI-PGF)"/>
            <person name="Walter F."/>
            <person name="Albersmeier A."/>
            <person name="Kalinowski J."/>
            <person name="Ruckert C."/>
        </authorList>
    </citation>
    <scope>NUCLEOTIDE SEQUENCE</scope>
    <source>
        <strain evidence="1">KCTC 42651</strain>
    </source>
</reference>
<keyword evidence="2" id="KW-1185">Reference proteome</keyword>
<dbReference type="Proteomes" id="UP000630353">
    <property type="component" value="Unassembled WGS sequence"/>
</dbReference>
<comment type="caution">
    <text evidence="1">The sequence shown here is derived from an EMBL/GenBank/DDBJ whole genome shotgun (WGS) entry which is preliminary data.</text>
</comment>
<proteinExistence type="predicted"/>
<name>A0A918XS60_9PROT</name>
<accession>A0A918XS60</accession>
<organism evidence="1 2">
    <name type="scientific">Thalassobaculum fulvum</name>
    <dbReference type="NCBI Taxonomy" id="1633335"/>
    <lineage>
        <taxon>Bacteria</taxon>
        <taxon>Pseudomonadati</taxon>
        <taxon>Pseudomonadota</taxon>
        <taxon>Alphaproteobacteria</taxon>
        <taxon>Rhodospirillales</taxon>
        <taxon>Thalassobaculaceae</taxon>
        <taxon>Thalassobaculum</taxon>
    </lineage>
</organism>
<sequence>MLSTISDQLERLMTRVADDVARYADTKVGPAGGGFVIYYLTDETGEPLKSTNAGDQGITLEDIERTGGFERLRNYCEELSLSLRIDEHYYADDPRPTKIYRVIVDGWG</sequence>
<dbReference type="EMBL" id="BMZS01000005">
    <property type="protein sequence ID" value="GHD51641.1"/>
    <property type="molecule type" value="Genomic_DNA"/>
</dbReference>